<evidence type="ECO:0000313" key="4">
    <source>
        <dbReference type="Proteomes" id="UP000465785"/>
    </source>
</evidence>
<feature type="transmembrane region" description="Helical" evidence="2">
    <location>
        <begin position="111"/>
        <end position="131"/>
    </location>
</feature>
<keyword evidence="2" id="KW-0472">Membrane</keyword>
<organism evidence="3 4">
    <name type="scientific">Mycobacterium gallinarum</name>
    <dbReference type="NCBI Taxonomy" id="39689"/>
    <lineage>
        <taxon>Bacteria</taxon>
        <taxon>Bacillati</taxon>
        <taxon>Actinomycetota</taxon>
        <taxon>Actinomycetes</taxon>
        <taxon>Mycobacteriales</taxon>
        <taxon>Mycobacteriaceae</taxon>
        <taxon>Mycobacterium</taxon>
    </lineage>
</organism>
<dbReference type="CDD" id="cd06174">
    <property type="entry name" value="MFS"/>
    <property type="match status" value="1"/>
</dbReference>
<keyword evidence="1" id="KW-0620">Polyamine biosynthesis</keyword>
<feature type="transmembrane region" description="Helical" evidence="2">
    <location>
        <begin position="211"/>
        <end position="228"/>
    </location>
</feature>
<feature type="transmembrane region" description="Helical" evidence="2">
    <location>
        <begin position="152"/>
        <end position="175"/>
    </location>
</feature>
<geneLocation type="plasmid" evidence="3 4">
    <name>pJCM6399</name>
</geneLocation>
<sequence>MSDSSPDEPSPTALIPGTDARTAAVLAFGSSAAVLVVEITALRLLAPYLGLTLETSTLVIGIALSAIALGSWAGGRIADRVAPRRLIGQTLGASGVIVAFTPAAVRGAAEWAPSTLLLVASLTILLPGALLSSITPMVTKLRLTNLTQTGTVVGSLSGVGSLGAIAGTVLTGFVLVSRLPVSTILVGLGAALVLSGIVIQWRIHRWNRVDVIGLTLATVIGGLAAYIAPGGCDAETQYHCVRVVADPDRASGRTLVLDSVRHSYVDIEDPTWLKFAYVKAFAAIVDSAFPGRSALEAYHLGGGGLTFPRYLSATRPGSRNLVSEIDAGVVRVDSAELGLSSESGMQVRVEDGRLGLRRLETDSWDLVVGDAFGGVSVPWHLTTLEAMTDIHRVLKPDGLYIANLIDYADIAFARAEVATLASVFNHVVLLGEPNDLGIDLTSEADGGNFVVLASDRPVGPQAIEKSLDLQDLPWATIAGAVLTDWIGDAETLNDDYAPVDQLLEPNRPPNSRRG</sequence>
<evidence type="ECO:0000313" key="3">
    <source>
        <dbReference type="EMBL" id="BBY96499.1"/>
    </source>
</evidence>
<dbReference type="KEGG" id="mgau:MGALJ_61680"/>
<name>A0A9W4B9R2_9MYCO</name>
<feature type="transmembrane region" description="Helical" evidence="2">
    <location>
        <begin position="181"/>
        <end position="199"/>
    </location>
</feature>
<evidence type="ECO:0000256" key="2">
    <source>
        <dbReference type="SAM" id="Phobius"/>
    </source>
</evidence>
<keyword evidence="4" id="KW-1185">Reference proteome</keyword>
<keyword evidence="2" id="KW-0812">Transmembrane</keyword>
<protein>
    <recommendedName>
        <fullName evidence="5">Spermidine synthase</fullName>
    </recommendedName>
</protein>
<dbReference type="PANTHER" id="PTHR43317">
    <property type="entry name" value="THERMOSPERMINE SYNTHASE ACAULIS5"/>
    <property type="match status" value="1"/>
</dbReference>
<dbReference type="NCBIfam" id="NF037959">
    <property type="entry name" value="MFS_SpdSyn"/>
    <property type="match status" value="1"/>
</dbReference>
<dbReference type="SUPFAM" id="SSF103473">
    <property type="entry name" value="MFS general substrate transporter"/>
    <property type="match status" value="1"/>
</dbReference>
<accession>A0A9W4B9R2</accession>
<dbReference type="AlphaFoldDB" id="A0A9W4B9R2"/>
<evidence type="ECO:0000256" key="1">
    <source>
        <dbReference type="ARBA" id="ARBA00023115"/>
    </source>
</evidence>
<keyword evidence="2" id="KW-1133">Transmembrane helix</keyword>
<dbReference type="Gene3D" id="3.40.50.150">
    <property type="entry name" value="Vaccinia Virus protein VP39"/>
    <property type="match status" value="1"/>
</dbReference>
<dbReference type="InterPro" id="IPR029063">
    <property type="entry name" value="SAM-dependent_MTases_sf"/>
</dbReference>
<feature type="transmembrane region" description="Helical" evidence="2">
    <location>
        <begin position="57"/>
        <end position="74"/>
    </location>
</feature>
<evidence type="ECO:0008006" key="5">
    <source>
        <dbReference type="Google" id="ProtNLM"/>
    </source>
</evidence>
<reference evidence="3 4" key="1">
    <citation type="journal article" date="2019" name="Emerg. Microbes Infect.">
        <title>Comprehensive subspecies identification of 175 nontuberculous mycobacteria species based on 7547 genomic profiles.</title>
        <authorList>
            <person name="Matsumoto Y."/>
            <person name="Kinjo T."/>
            <person name="Motooka D."/>
            <person name="Nabeya D."/>
            <person name="Jung N."/>
            <person name="Uechi K."/>
            <person name="Horii T."/>
            <person name="Iida T."/>
            <person name="Fujita J."/>
            <person name="Nakamura S."/>
        </authorList>
    </citation>
    <scope>NUCLEOTIDE SEQUENCE [LARGE SCALE GENOMIC DNA]</scope>
    <source>
        <strain evidence="3 4">JCM 6399</strain>
        <plasmid evidence="3">pJCM6399</plasmid>
    </source>
</reference>
<dbReference type="GO" id="GO:0006596">
    <property type="term" value="P:polyamine biosynthetic process"/>
    <property type="evidence" value="ECO:0007669"/>
    <property type="project" value="UniProtKB-KW"/>
</dbReference>
<proteinExistence type="predicted"/>
<dbReference type="Gene3D" id="1.20.1250.20">
    <property type="entry name" value="MFS general substrate transporter like domains"/>
    <property type="match status" value="1"/>
</dbReference>
<dbReference type="PANTHER" id="PTHR43317:SF1">
    <property type="entry name" value="THERMOSPERMINE SYNTHASE ACAULIS5"/>
    <property type="match status" value="1"/>
</dbReference>
<dbReference type="SUPFAM" id="SSF53335">
    <property type="entry name" value="S-adenosyl-L-methionine-dependent methyltransferases"/>
    <property type="match status" value="1"/>
</dbReference>
<gene>
    <name evidence="3" type="ORF">MGALJ_61680</name>
</gene>
<keyword evidence="3" id="KW-0614">Plasmid</keyword>
<feature type="transmembrane region" description="Helical" evidence="2">
    <location>
        <begin position="86"/>
        <end position="105"/>
    </location>
</feature>
<dbReference type="Proteomes" id="UP000465785">
    <property type="component" value="Plasmid pJCM6399"/>
</dbReference>
<dbReference type="InterPro" id="IPR036259">
    <property type="entry name" value="MFS_trans_sf"/>
</dbReference>
<feature type="transmembrane region" description="Helical" evidence="2">
    <location>
        <begin position="23"/>
        <end position="45"/>
    </location>
</feature>
<dbReference type="EMBL" id="AP022602">
    <property type="protein sequence ID" value="BBY96499.1"/>
    <property type="molecule type" value="Genomic_DNA"/>
</dbReference>
<dbReference type="RefSeq" id="WP_163739029.1">
    <property type="nucleotide sequence ID" value="NZ_AP022602.1"/>
</dbReference>